<dbReference type="Proteomes" id="UP001142055">
    <property type="component" value="Chromosome 3"/>
</dbReference>
<keyword evidence="3 4" id="KW-0371">Homeobox</keyword>
<dbReference type="GO" id="GO:0090730">
    <property type="term" value="C:Las1 complex"/>
    <property type="evidence" value="ECO:0007669"/>
    <property type="project" value="InterPro"/>
</dbReference>
<organism evidence="7 8">
    <name type="scientific">Blomia tropicalis</name>
    <name type="common">Mite</name>
    <dbReference type="NCBI Taxonomy" id="40697"/>
    <lineage>
        <taxon>Eukaryota</taxon>
        <taxon>Metazoa</taxon>
        <taxon>Ecdysozoa</taxon>
        <taxon>Arthropoda</taxon>
        <taxon>Chelicerata</taxon>
        <taxon>Arachnida</taxon>
        <taxon>Acari</taxon>
        <taxon>Acariformes</taxon>
        <taxon>Sarcoptiformes</taxon>
        <taxon>Astigmata</taxon>
        <taxon>Glycyphagoidea</taxon>
        <taxon>Echimyopodidae</taxon>
        <taxon>Blomia</taxon>
    </lineage>
</organism>
<dbReference type="InterPro" id="IPR051440">
    <property type="entry name" value="Goosecoid-like_HB"/>
</dbReference>
<evidence type="ECO:0000313" key="8">
    <source>
        <dbReference type="Proteomes" id="UP001142055"/>
    </source>
</evidence>
<evidence type="ECO:0000313" key="7">
    <source>
        <dbReference type="EMBL" id="KAJ6218207.1"/>
    </source>
</evidence>
<feature type="domain" description="Homeobox" evidence="6">
    <location>
        <begin position="232"/>
        <end position="279"/>
    </location>
</feature>
<proteinExistence type="inferred from homology"/>
<evidence type="ECO:0000256" key="2">
    <source>
        <dbReference type="ARBA" id="ARBA00006503"/>
    </source>
</evidence>
<feature type="compositionally biased region" description="Basic residues" evidence="5">
    <location>
        <begin position="683"/>
        <end position="693"/>
    </location>
</feature>
<protein>
    <recommendedName>
        <fullName evidence="6">Homeobox domain-containing protein</fullName>
    </recommendedName>
</protein>
<feature type="DNA-binding region" description="Homeobox" evidence="3">
    <location>
        <begin position="234"/>
        <end position="280"/>
    </location>
</feature>
<keyword evidence="3 4" id="KW-0539">Nucleus</keyword>
<feature type="region of interest" description="Disordered" evidence="5">
    <location>
        <begin position="1"/>
        <end position="26"/>
    </location>
</feature>
<dbReference type="GO" id="GO:0000978">
    <property type="term" value="F:RNA polymerase II cis-regulatory region sequence-specific DNA binding"/>
    <property type="evidence" value="ECO:0007669"/>
    <property type="project" value="TreeGrafter"/>
</dbReference>
<dbReference type="SUPFAM" id="SSF46689">
    <property type="entry name" value="Homeodomain-like"/>
    <property type="match status" value="1"/>
</dbReference>
<sequence>MTSSNQLLIESTSNETVNDNRKRSKPTSFSIEHILLPTPNKIKKWNNDLMSHTHVHSNEDLKLNVSKANKIISSYHFPLFEKCESNNRTYEQCPFSSNTSEQVDHQNRSKCIEDKPISESTNQIIFDVLSNNGGGLVATKLSAIHLHKDALNQSINWAHKHIEQSDWPPIKSNGVCLPNHLPFTEAASSFSTLTHKPEYYDILYKESILASIHPSSHYHSSSYHLGGNGFYKRKRRHRTIFTEEQLEQLEAAFDKTHYPDVLLREELASQVELKEERIEFEQLESSHAYYGPLDRKAHSSYNSDPSFNEEIFAQRHLSRFANFGHMNYRSVLAENARLLSQCSSTTMVGNGKTKTTVTLSSKKKMTMKRNRSNYKNNCHLEQFSEVIVYEEQSQTVSNVMFPNDEELQLFKSEKQFQQANQLLNYSFMPWTSVSELIKVHNDIYSSIRFQWNEYQLRKKVIIKSDPTEADSSKNTSEKYISSLKWARDMMTQWKTPFLKGNLIIYSHLTAIESILNALIQGYSHNQQISNGCYVNNSIVYSLYSIAVINFCNALSSYSENDFSKEFINSTSNGFPKSRSVSNFAKIFNCPQWIVECRNSLSHTSQNNPSISILHEAITFSLIWLDKFFWSKLLVDQCRLVDVDDRFFNVMGVRFYERTLAQYVPAVLAAPFRKPLQNVSNNKRSLRQPRKKDRFHPYGY</sequence>
<feature type="region of interest" description="Disordered" evidence="5">
    <location>
        <begin position="680"/>
        <end position="699"/>
    </location>
</feature>
<evidence type="ECO:0000259" key="6">
    <source>
        <dbReference type="PROSITE" id="PS50071"/>
    </source>
</evidence>
<keyword evidence="3 4" id="KW-0238">DNA-binding</keyword>
<dbReference type="InterPro" id="IPR001356">
    <property type="entry name" value="HD"/>
</dbReference>
<name>A0A9Q0M677_BLOTA</name>
<dbReference type="Pfam" id="PF00046">
    <property type="entry name" value="Homeodomain"/>
    <property type="match status" value="1"/>
</dbReference>
<dbReference type="PANTHER" id="PTHR46643">
    <property type="entry name" value="HOMEOBOX PROTEIN GOOSECOID-RELATED"/>
    <property type="match status" value="1"/>
</dbReference>
<dbReference type="AlphaFoldDB" id="A0A9Q0M677"/>
<dbReference type="EMBL" id="JAPWDV010000003">
    <property type="protein sequence ID" value="KAJ6218207.1"/>
    <property type="molecule type" value="Genomic_DNA"/>
</dbReference>
<feature type="compositionally biased region" description="Polar residues" evidence="5">
    <location>
        <begin position="1"/>
        <end position="17"/>
    </location>
</feature>
<dbReference type="GO" id="GO:0006364">
    <property type="term" value="P:rRNA processing"/>
    <property type="evidence" value="ECO:0007669"/>
    <property type="project" value="InterPro"/>
</dbReference>
<evidence type="ECO:0000256" key="1">
    <source>
        <dbReference type="ARBA" id="ARBA00004123"/>
    </source>
</evidence>
<dbReference type="GO" id="GO:0000981">
    <property type="term" value="F:DNA-binding transcription factor activity, RNA polymerase II-specific"/>
    <property type="evidence" value="ECO:0007669"/>
    <property type="project" value="TreeGrafter"/>
</dbReference>
<dbReference type="GO" id="GO:0005634">
    <property type="term" value="C:nucleus"/>
    <property type="evidence" value="ECO:0007669"/>
    <property type="project" value="UniProtKB-SubCell"/>
</dbReference>
<dbReference type="InterPro" id="IPR009057">
    <property type="entry name" value="Homeodomain-like_sf"/>
</dbReference>
<dbReference type="Gene3D" id="1.10.10.60">
    <property type="entry name" value="Homeodomain-like"/>
    <property type="match status" value="1"/>
</dbReference>
<dbReference type="GO" id="GO:0004519">
    <property type="term" value="F:endonuclease activity"/>
    <property type="evidence" value="ECO:0007669"/>
    <property type="project" value="InterPro"/>
</dbReference>
<accession>A0A9Q0M677</accession>
<evidence type="ECO:0000256" key="4">
    <source>
        <dbReference type="RuleBase" id="RU000682"/>
    </source>
</evidence>
<dbReference type="CDD" id="cd00086">
    <property type="entry name" value="homeodomain"/>
    <property type="match status" value="1"/>
</dbReference>
<evidence type="ECO:0000256" key="5">
    <source>
        <dbReference type="SAM" id="MobiDB-lite"/>
    </source>
</evidence>
<keyword evidence="8" id="KW-1185">Reference proteome</keyword>
<dbReference type="PANTHER" id="PTHR46643:SF1">
    <property type="entry name" value="HOMEOBOX PROTEIN GOOSECOID-2"/>
    <property type="match status" value="1"/>
</dbReference>
<dbReference type="Pfam" id="PF04031">
    <property type="entry name" value="Las1"/>
    <property type="match status" value="1"/>
</dbReference>
<dbReference type="PROSITE" id="PS50071">
    <property type="entry name" value="HOMEOBOX_2"/>
    <property type="match status" value="1"/>
</dbReference>
<reference evidence="7" key="1">
    <citation type="submission" date="2022-12" db="EMBL/GenBank/DDBJ databases">
        <title>Genome assemblies of Blomia tropicalis.</title>
        <authorList>
            <person name="Cui Y."/>
        </authorList>
    </citation>
    <scope>NUCLEOTIDE SEQUENCE</scope>
    <source>
        <tissue evidence="7">Adult mites</tissue>
    </source>
</reference>
<evidence type="ECO:0000256" key="3">
    <source>
        <dbReference type="PROSITE-ProRule" id="PRU00108"/>
    </source>
</evidence>
<gene>
    <name evidence="7" type="ORF">RDWZM_009364</name>
</gene>
<comment type="subcellular location">
    <subcellularLocation>
        <location evidence="1 3 4">Nucleus</location>
    </subcellularLocation>
</comment>
<dbReference type="InterPro" id="IPR007174">
    <property type="entry name" value="Las1"/>
</dbReference>
<dbReference type="SMART" id="SM00389">
    <property type="entry name" value="HOX"/>
    <property type="match status" value="1"/>
</dbReference>
<comment type="caution">
    <text evidence="7">The sequence shown here is derived from an EMBL/GenBank/DDBJ whole genome shotgun (WGS) entry which is preliminary data.</text>
</comment>
<comment type="similarity">
    <text evidence="2">Belongs to the paired homeobox family. Bicoid subfamily.</text>
</comment>